<dbReference type="RefSeq" id="WP_168569633.1">
    <property type="nucleotide sequence ID" value="NZ_CP051167.1"/>
</dbReference>
<dbReference type="Pfam" id="PF12697">
    <property type="entry name" value="Abhydrolase_6"/>
    <property type="match status" value="1"/>
</dbReference>
<dbReference type="Proteomes" id="UP000500857">
    <property type="component" value="Chromosome"/>
</dbReference>
<dbReference type="AlphaFoldDB" id="A0A6H1TY19"/>
<keyword evidence="4" id="KW-0472">Membrane</keyword>
<dbReference type="GO" id="GO:0003847">
    <property type="term" value="F:1-alkyl-2-acetylglycerophosphocholine esterase activity"/>
    <property type="evidence" value="ECO:0007669"/>
    <property type="project" value="TreeGrafter"/>
</dbReference>
<dbReference type="EMBL" id="CP051167">
    <property type="protein sequence ID" value="QIZ71481.1"/>
    <property type="molecule type" value="Genomic_DNA"/>
</dbReference>
<dbReference type="InterPro" id="IPR000073">
    <property type="entry name" value="AB_hydrolase_1"/>
</dbReference>
<dbReference type="Pfam" id="PF07176">
    <property type="entry name" value="DUF1400"/>
    <property type="match status" value="1"/>
</dbReference>
<name>A0A6H1TY19_9CYAN</name>
<keyword evidence="8" id="KW-1185">Reference proteome</keyword>
<evidence type="ECO:0000313" key="8">
    <source>
        <dbReference type="Proteomes" id="UP000500857"/>
    </source>
</evidence>
<evidence type="ECO:0000259" key="6">
    <source>
        <dbReference type="Pfam" id="PF12697"/>
    </source>
</evidence>
<evidence type="ECO:0000256" key="4">
    <source>
        <dbReference type="SAM" id="Phobius"/>
    </source>
</evidence>
<evidence type="ECO:0000256" key="2">
    <source>
        <dbReference type="ARBA" id="ARBA00022963"/>
    </source>
</evidence>
<dbReference type="SUPFAM" id="SSF53474">
    <property type="entry name" value="alpha/beta-Hydrolases"/>
    <property type="match status" value="1"/>
</dbReference>
<feature type="transmembrane region" description="Helical" evidence="4">
    <location>
        <begin position="35"/>
        <end position="56"/>
    </location>
</feature>
<dbReference type="GO" id="GO:0016042">
    <property type="term" value="P:lipid catabolic process"/>
    <property type="evidence" value="ECO:0007669"/>
    <property type="project" value="UniProtKB-KW"/>
</dbReference>
<evidence type="ECO:0000313" key="7">
    <source>
        <dbReference type="EMBL" id="QIZ71481.1"/>
    </source>
</evidence>
<protein>
    <submittedName>
        <fullName evidence="7">Alpha/beta fold hydrolase</fullName>
    </submittedName>
</protein>
<proteinExistence type="predicted"/>
<evidence type="ECO:0000256" key="1">
    <source>
        <dbReference type="ARBA" id="ARBA00022801"/>
    </source>
</evidence>
<dbReference type="InterPro" id="IPR029058">
    <property type="entry name" value="AB_hydrolase_fold"/>
</dbReference>
<dbReference type="InterPro" id="IPR010802">
    <property type="entry name" value="DUF1400"/>
</dbReference>
<reference evidence="7 8" key="1">
    <citation type="submission" date="2020-04" db="EMBL/GenBank/DDBJ databases">
        <authorList>
            <person name="Basu S."/>
            <person name="Maruthanayagam V."/>
            <person name="Chakraborty S."/>
            <person name="Pramanik A."/>
            <person name="Mukherjee J."/>
            <person name="Brink B."/>
        </authorList>
    </citation>
    <scope>NUCLEOTIDE SEQUENCE [LARGE SCALE GENOMIC DNA]</scope>
    <source>
        <strain evidence="7 8">AP17</strain>
    </source>
</reference>
<sequence>MKLPKHLSFHGLNFSPIKPLTNTQSRPRKRWQRQLAPLLALTIAIASFGHGMAIAAERLRIRFGPLETTLEIDDLERFARTGKASGDLELIEPFLIPEIRELLLQRVDIDPEIADDAIDLLLESSAGQRWIQMVLLMIPDSTVEQVKAAIKLAIRQAEGLSLIGILKALPGETITLDATAAIAAASRLNLPYLEAQILRSRLESDLETETDGPFTAPFDPALPGSYPVRETTLTLADRQRDRDIPVDLYIPDDPKSPLVVMSPGLGGDRSFLTYLARHLASHGFPVVAVEHPRSNRASLSDRPVSLDLGQLMPPSEFLDRPQDIRFVLDRLASGDGDLRVPLDTDNVVAIGHSLGGYTVLALAGAELRLDDLREVCGDTPEASRSYRQWLGKAPADLLQCTATQLSGNRKNLRDRRIQGAIALNPVVGELFGDKGLDRLDTPVAIVAATEDGWAPAVTHQLRPFLDLPEPKYLITAIGASHFSATDPDNPDVLDPESENYRVRDSLESENYRQLLRGASLAFVAQFTPEAIAYRPFLTGAYAQSLSTPTVPLRLNREIPKRLARWLESTRAEITRRD</sequence>
<evidence type="ECO:0000259" key="5">
    <source>
        <dbReference type="Pfam" id="PF07176"/>
    </source>
</evidence>
<dbReference type="PANTHER" id="PTHR10272:SF13">
    <property type="entry name" value="POLY(ETHYLENE TEREPHTHALATE) HYDROLASE"/>
    <property type="match status" value="1"/>
</dbReference>
<feature type="domain" description="DUF1400" evidence="5">
    <location>
        <begin position="55"/>
        <end position="177"/>
    </location>
</feature>
<accession>A0A6H1TY19</accession>
<dbReference type="PANTHER" id="PTHR10272">
    <property type="entry name" value="PLATELET-ACTIVATING FACTOR ACETYLHYDROLASE"/>
    <property type="match status" value="1"/>
</dbReference>
<evidence type="ECO:0000256" key="3">
    <source>
        <dbReference type="ARBA" id="ARBA00023098"/>
    </source>
</evidence>
<gene>
    <name evidence="7" type="ORF">HCG48_13575</name>
</gene>
<keyword evidence="2" id="KW-0442">Lipid degradation</keyword>
<dbReference type="Gene3D" id="3.40.50.1820">
    <property type="entry name" value="alpha/beta hydrolase"/>
    <property type="match status" value="1"/>
</dbReference>
<keyword evidence="4" id="KW-1133">Transmembrane helix</keyword>
<keyword evidence="4" id="KW-0812">Transmembrane</keyword>
<keyword evidence="3" id="KW-0443">Lipid metabolism</keyword>
<keyword evidence="1 7" id="KW-0378">Hydrolase</keyword>
<organism evidence="7 8">
    <name type="scientific">Oxynema aestuarii AP17</name>
    <dbReference type="NCBI Taxonomy" id="2064643"/>
    <lineage>
        <taxon>Bacteria</taxon>
        <taxon>Bacillati</taxon>
        <taxon>Cyanobacteriota</taxon>
        <taxon>Cyanophyceae</taxon>
        <taxon>Oscillatoriophycideae</taxon>
        <taxon>Oscillatoriales</taxon>
        <taxon>Oscillatoriaceae</taxon>
        <taxon>Oxynema</taxon>
        <taxon>Oxynema aestuarii</taxon>
    </lineage>
</organism>
<dbReference type="KEGG" id="oxy:HCG48_13575"/>
<feature type="domain" description="AB hydrolase-1" evidence="6">
    <location>
        <begin position="259"/>
        <end position="488"/>
    </location>
</feature>